<sequence>MDNQLKPILIVTYYWPPSGGAGVQRWLKFSKFLPEFGWRPIIFTPENPDFDLKDESLLKDINPEVEVLKFPIWEPYRIFKKLTGQKEIKQGQILESSKRSSLKSLAIWIRGNLFVPDPRVFWVKPSVNYLQGILETNGIKHIITTGPPHSMHLIGAKLKMKVPSLTWVADFRDPWTQWEILHEMKISKPIWKRHKQLEQQVFKVANSLLVTSRSAAKEFEELGARRVKVITNGFDSDDFTEASTSAREVKLISHIGMLSNQRNPQVLWESLSKLASTEKFQLKLTGIISSEVLNDIQAFEGLKDMITVQDSIPHAELSEHYAGSDLLLLIQTKTDRLQTQLPGKLFEYLQAKKPILCIGDTESDLARILAETDAGACYAYDDKLGVLTFLKAFFSGELQFEFQHIEKYNRKALTEALSSWLSEL</sequence>
<organism evidence="1 2">
    <name type="scientific">Roseivirga spongicola</name>
    <dbReference type="NCBI Taxonomy" id="333140"/>
    <lineage>
        <taxon>Bacteria</taxon>
        <taxon>Pseudomonadati</taxon>
        <taxon>Bacteroidota</taxon>
        <taxon>Cytophagia</taxon>
        <taxon>Cytophagales</taxon>
        <taxon>Roseivirgaceae</taxon>
        <taxon>Roseivirga</taxon>
    </lineage>
</organism>
<comment type="caution">
    <text evidence="1">The sequence shown here is derived from an EMBL/GenBank/DDBJ whole genome shotgun (WGS) entry which is preliminary data.</text>
</comment>
<evidence type="ECO:0000313" key="2">
    <source>
        <dbReference type="Proteomes" id="UP000075606"/>
    </source>
</evidence>
<name>A0A150WZA5_9BACT</name>
<accession>A0A150WZA5</accession>
<protein>
    <recommendedName>
        <fullName evidence="3">Glycosyl transferase family 1</fullName>
    </recommendedName>
</protein>
<reference evidence="1 2" key="1">
    <citation type="submission" date="2016-01" db="EMBL/GenBank/DDBJ databases">
        <title>Genome sequencing of Roseivirga spongicola UST030701-084.</title>
        <authorList>
            <person name="Selvaratnam C."/>
            <person name="Thevarajoo S."/>
            <person name="Goh K.M."/>
            <person name="Ee R."/>
            <person name="Chan K.-G."/>
            <person name="Chong C.S."/>
        </authorList>
    </citation>
    <scope>NUCLEOTIDE SEQUENCE [LARGE SCALE GENOMIC DNA]</scope>
    <source>
        <strain evidence="1 2">UST030701-084</strain>
    </source>
</reference>
<dbReference type="Gene3D" id="3.40.50.2000">
    <property type="entry name" value="Glycogen Phosphorylase B"/>
    <property type="match status" value="2"/>
</dbReference>
<dbReference type="Proteomes" id="UP000075606">
    <property type="component" value="Unassembled WGS sequence"/>
</dbReference>
<evidence type="ECO:0008006" key="3">
    <source>
        <dbReference type="Google" id="ProtNLM"/>
    </source>
</evidence>
<dbReference type="OrthoDB" id="9794575at2"/>
<keyword evidence="2" id="KW-1185">Reference proteome</keyword>
<dbReference type="STRING" id="333140.AWW68_17535"/>
<evidence type="ECO:0000313" key="1">
    <source>
        <dbReference type="EMBL" id="KYG71818.1"/>
    </source>
</evidence>
<dbReference type="EMBL" id="LRPC01000031">
    <property type="protein sequence ID" value="KYG71818.1"/>
    <property type="molecule type" value="Genomic_DNA"/>
</dbReference>
<dbReference type="RefSeq" id="WP_068224834.1">
    <property type="nucleotide sequence ID" value="NZ_LRPC01000031.1"/>
</dbReference>
<proteinExistence type="predicted"/>
<dbReference type="SUPFAM" id="SSF53756">
    <property type="entry name" value="UDP-Glycosyltransferase/glycogen phosphorylase"/>
    <property type="match status" value="1"/>
</dbReference>
<dbReference type="AlphaFoldDB" id="A0A150WZA5"/>
<gene>
    <name evidence="1" type="ORF">AWW68_17535</name>
</gene>